<evidence type="ECO:0000313" key="9">
    <source>
        <dbReference type="EMBL" id="MBA4493384.1"/>
    </source>
</evidence>
<feature type="domain" description="RNA polymerase sigma-70 region 2" evidence="7">
    <location>
        <begin position="25"/>
        <end position="91"/>
    </location>
</feature>
<dbReference type="GO" id="GO:0003677">
    <property type="term" value="F:DNA binding"/>
    <property type="evidence" value="ECO:0007669"/>
    <property type="project" value="UniProtKB-KW"/>
</dbReference>
<dbReference type="GO" id="GO:0006950">
    <property type="term" value="P:response to stress"/>
    <property type="evidence" value="ECO:0007669"/>
    <property type="project" value="UniProtKB-ARBA"/>
</dbReference>
<dbReference type="InterPro" id="IPR013325">
    <property type="entry name" value="RNA_pol_sigma_r2"/>
</dbReference>
<dbReference type="InterPro" id="IPR036388">
    <property type="entry name" value="WH-like_DNA-bd_sf"/>
</dbReference>
<evidence type="ECO:0000256" key="4">
    <source>
        <dbReference type="ARBA" id="ARBA00023125"/>
    </source>
</evidence>
<evidence type="ECO:0000256" key="6">
    <source>
        <dbReference type="RuleBase" id="RU000716"/>
    </source>
</evidence>
<dbReference type="Pfam" id="PF04542">
    <property type="entry name" value="Sigma70_r2"/>
    <property type="match status" value="1"/>
</dbReference>
<dbReference type="Gene3D" id="1.10.1740.10">
    <property type="match status" value="1"/>
</dbReference>
<organism evidence="9 10">
    <name type="scientific">Paenactinomyces guangxiensis</name>
    <dbReference type="NCBI Taxonomy" id="1490290"/>
    <lineage>
        <taxon>Bacteria</taxon>
        <taxon>Bacillati</taxon>
        <taxon>Bacillota</taxon>
        <taxon>Bacilli</taxon>
        <taxon>Bacillales</taxon>
        <taxon>Thermoactinomycetaceae</taxon>
        <taxon>Paenactinomyces</taxon>
    </lineage>
</organism>
<keyword evidence="3 6" id="KW-0731">Sigma factor</keyword>
<keyword evidence="10" id="KW-1185">Reference proteome</keyword>
<dbReference type="PANTHER" id="PTHR43133">
    <property type="entry name" value="RNA POLYMERASE ECF-TYPE SIGMA FACTO"/>
    <property type="match status" value="1"/>
</dbReference>
<dbReference type="EMBL" id="JACEIQ010000002">
    <property type="protein sequence ID" value="MBA4493384.1"/>
    <property type="molecule type" value="Genomic_DNA"/>
</dbReference>
<accession>A0A7W2A7Q6</accession>
<proteinExistence type="inferred from homology"/>
<keyword evidence="2 6" id="KW-0805">Transcription regulation</keyword>
<keyword evidence="5 6" id="KW-0804">Transcription</keyword>
<dbReference type="PANTHER" id="PTHR43133:SF51">
    <property type="entry name" value="RNA POLYMERASE SIGMA FACTOR"/>
    <property type="match status" value="1"/>
</dbReference>
<comment type="caution">
    <text evidence="9">The sequence shown here is derived from an EMBL/GenBank/DDBJ whole genome shotgun (WGS) entry which is preliminary data.</text>
</comment>
<evidence type="ECO:0000259" key="8">
    <source>
        <dbReference type="Pfam" id="PF08281"/>
    </source>
</evidence>
<dbReference type="Gene3D" id="1.10.10.10">
    <property type="entry name" value="Winged helix-like DNA-binding domain superfamily/Winged helix DNA-binding domain"/>
    <property type="match status" value="1"/>
</dbReference>
<dbReference type="PROSITE" id="PS01063">
    <property type="entry name" value="SIGMA70_ECF"/>
    <property type="match status" value="1"/>
</dbReference>
<dbReference type="InterPro" id="IPR039425">
    <property type="entry name" value="RNA_pol_sigma-70-like"/>
</dbReference>
<evidence type="ECO:0000256" key="3">
    <source>
        <dbReference type="ARBA" id="ARBA00023082"/>
    </source>
</evidence>
<evidence type="ECO:0000256" key="5">
    <source>
        <dbReference type="ARBA" id="ARBA00023163"/>
    </source>
</evidence>
<dbReference type="RefSeq" id="WP_181750622.1">
    <property type="nucleotide sequence ID" value="NZ_JACEIQ010000002.1"/>
</dbReference>
<dbReference type="AlphaFoldDB" id="A0A7W2A7Q6"/>
<dbReference type="InterPro" id="IPR013249">
    <property type="entry name" value="RNA_pol_sigma70_r4_t2"/>
</dbReference>
<protein>
    <recommendedName>
        <fullName evidence="6">RNA polymerase sigma factor</fullName>
    </recommendedName>
</protein>
<evidence type="ECO:0000259" key="7">
    <source>
        <dbReference type="Pfam" id="PF04542"/>
    </source>
</evidence>
<dbReference type="SUPFAM" id="SSF88946">
    <property type="entry name" value="Sigma2 domain of RNA polymerase sigma factors"/>
    <property type="match status" value="1"/>
</dbReference>
<keyword evidence="4 6" id="KW-0238">DNA-binding</keyword>
<reference evidence="9 10" key="1">
    <citation type="submission" date="2020-07" db="EMBL/GenBank/DDBJ databases">
        <authorList>
            <person name="Feng H."/>
        </authorList>
    </citation>
    <scope>NUCLEOTIDE SEQUENCE [LARGE SCALE GENOMIC DNA]</scope>
    <source>
        <strain evidence="10">s-10</strain>
    </source>
</reference>
<dbReference type="SUPFAM" id="SSF88659">
    <property type="entry name" value="Sigma3 and sigma4 domains of RNA polymerase sigma factors"/>
    <property type="match status" value="1"/>
</dbReference>
<name>A0A7W2A7Q6_9BACL</name>
<dbReference type="InterPro" id="IPR007627">
    <property type="entry name" value="RNA_pol_sigma70_r2"/>
</dbReference>
<dbReference type="CDD" id="cd06171">
    <property type="entry name" value="Sigma70_r4"/>
    <property type="match status" value="1"/>
</dbReference>
<dbReference type="InterPro" id="IPR014284">
    <property type="entry name" value="RNA_pol_sigma-70_dom"/>
</dbReference>
<evidence type="ECO:0000313" key="10">
    <source>
        <dbReference type="Proteomes" id="UP000535491"/>
    </source>
</evidence>
<dbReference type="InterPro" id="IPR000838">
    <property type="entry name" value="RNA_pol_sigma70_ECF_CS"/>
</dbReference>
<dbReference type="Pfam" id="PF08281">
    <property type="entry name" value="Sigma70_r4_2"/>
    <property type="match status" value="1"/>
</dbReference>
<feature type="domain" description="RNA polymerase sigma factor 70 region 4 type 2" evidence="8">
    <location>
        <begin position="123"/>
        <end position="171"/>
    </location>
</feature>
<dbReference type="NCBIfam" id="TIGR02937">
    <property type="entry name" value="sigma70-ECF"/>
    <property type="match status" value="1"/>
</dbReference>
<comment type="similarity">
    <text evidence="1 6">Belongs to the sigma-70 factor family. ECF subfamily.</text>
</comment>
<dbReference type="GO" id="GO:0016987">
    <property type="term" value="F:sigma factor activity"/>
    <property type="evidence" value="ECO:0007669"/>
    <property type="project" value="UniProtKB-KW"/>
</dbReference>
<gene>
    <name evidence="9" type="ORF">H1191_03560</name>
</gene>
<dbReference type="InterPro" id="IPR013324">
    <property type="entry name" value="RNA_pol_sigma_r3/r4-like"/>
</dbReference>
<evidence type="ECO:0000256" key="2">
    <source>
        <dbReference type="ARBA" id="ARBA00023015"/>
    </source>
</evidence>
<dbReference type="GO" id="GO:0006352">
    <property type="term" value="P:DNA-templated transcription initiation"/>
    <property type="evidence" value="ECO:0007669"/>
    <property type="project" value="InterPro"/>
</dbReference>
<sequence>MQPVMDEQRLIEQAKNGDVDAYAELLKHYKYRVYYHLYHMIGNRQDAEDITQETFIKAFHRLHTYQPSRSFSAWLVKIATNTCIDELRKRNKMKTAAWEECVSNGDTPEEAILKKEQFNHYVQTLKKLPARHRSILYLRVIENFSYAQIAEALGLTHSKVRNLLYQSRIKLRTWWKEDELNEKLS</sequence>
<evidence type="ECO:0000256" key="1">
    <source>
        <dbReference type="ARBA" id="ARBA00010641"/>
    </source>
</evidence>
<dbReference type="Proteomes" id="UP000535491">
    <property type="component" value="Unassembled WGS sequence"/>
</dbReference>